<sequence length="73" mass="8350">MDSGFKTWAETLDGHSDTRLKEAIARYNRGDSIEVWHAKADPEVCCIGARVPPLEYVKRSVVEWLESLAKLFR</sequence>
<evidence type="ECO:0000313" key="2">
    <source>
        <dbReference type="Proteomes" id="UP000634530"/>
    </source>
</evidence>
<evidence type="ECO:0000313" key="1">
    <source>
        <dbReference type="EMBL" id="QXI30729.1"/>
    </source>
</evidence>
<reference evidence="1 2" key="2">
    <citation type="journal article" date="2021" name="Microorganisms">
        <title>The Ever-Expanding Pseudomonas Genus: Description of 43 New Species and Partition of the Pseudomonas putida Group.</title>
        <authorList>
            <person name="Girard L."/>
            <person name="Lood C."/>
            <person name="Hofte M."/>
            <person name="Vandamme P."/>
            <person name="Rokni-Zadeh H."/>
            <person name="van Noort V."/>
            <person name="Lavigne R."/>
            <person name="De Mot R."/>
        </authorList>
    </citation>
    <scope>NUCLEOTIDE SEQUENCE [LARGE SCALE GENOMIC DNA]</scope>
    <source>
        <strain evidence="1 2">RW8P3</strain>
    </source>
</reference>
<dbReference type="AlphaFoldDB" id="A0A9E6PPY0"/>
<protein>
    <submittedName>
        <fullName evidence="1">Uncharacterized protein</fullName>
    </submittedName>
</protein>
<proteinExistence type="predicted"/>
<name>A0A9E6PPY0_9PSED</name>
<accession>A0A9E6PPY0</accession>
<reference evidence="1 2" key="1">
    <citation type="journal article" date="2020" name="Microorganisms">
        <title>Reliable Identification of Environmental Pseudomonas Isolates Using the rpoD Gene.</title>
        <authorList>
            <consortium name="The Broad Institute Genome Sequencing Platform"/>
            <person name="Girard L."/>
            <person name="Lood C."/>
            <person name="Rokni-Zadeh H."/>
            <person name="van Noort V."/>
            <person name="Lavigne R."/>
            <person name="De Mot R."/>
        </authorList>
    </citation>
    <scope>NUCLEOTIDE SEQUENCE [LARGE SCALE GENOMIC DNA]</scope>
    <source>
        <strain evidence="1 2">RW8P3</strain>
    </source>
</reference>
<dbReference type="Proteomes" id="UP000634530">
    <property type="component" value="Chromosome"/>
</dbReference>
<dbReference type="RefSeq" id="WP_186679685.1">
    <property type="nucleotide sequence ID" value="NZ_CP077093.1"/>
</dbReference>
<dbReference type="EMBL" id="CP077093">
    <property type="protein sequence ID" value="QXI30729.1"/>
    <property type="molecule type" value="Genomic_DNA"/>
</dbReference>
<organism evidence="1 2">
    <name type="scientific">Pseudomonas vanderleydeniana</name>
    <dbReference type="NCBI Taxonomy" id="2745495"/>
    <lineage>
        <taxon>Bacteria</taxon>
        <taxon>Pseudomonadati</taxon>
        <taxon>Pseudomonadota</taxon>
        <taxon>Gammaproteobacteria</taxon>
        <taxon>Pseudomonadales</taxon>
        <taxon>Pseudomonadaceae</taxon>
        <taxon>Pseudomonas</taxon>
    </lineage>
</organism>
<gene>
    <name evidence="1" type="ORF">HU752_012620</name>
</gene>
<keyword evidence="2" id="KW-1185">Reference proteome</keyword>
<dbReference type="KEGG" id="pvw:HU752_012620"/>